<keyword evidence="6" id="KW-1185">Reference proteome</keyword>
<dbReference type="Proteomes" id="UP001295684">
    <property type="component" value="Unassembled WGS sequence"/>
</dbReference>
<reference evidence="5" key="1">
    <citation type="submission" date="2023-07" db="EMBL/GenBank/DDBJ databases">
        <authorList>
            <consortium name="AG Swart"/>
            <person name="Singh M."/>
            <person name="Singh A."/>
            <person name="Seah K."/>
            <person name="Emmerich C."/>
        </authorList>
    </citation>
    <scope>NUCLEOTIDE SEQUENCE</scope>
    <source>
        <strain evidence="5">DP1</strain>
    </source>
</reference>
<dbReference type="Gene3D" id="3.40.50.720">
    <property type="entry name" value="NAD(P)-binding Rossmann-like Domain"/>
    <property type="match status" value="1"/>
</dbReference>
<keyword evidence="2" id="KW-0560">Oxidoreductase</keyword>
<dbReference type="InterPro" id="IPR011032">
    <property type="entry name" value="GroES-like_sf"/>
</dbReference>
<dbReference type="InterPro" id="IPR036291">
    <property type="entry name" value="NAD(P)-bd_dom_sf"/>
</dbReference>
<dbReference type="Pfam" id="PF08240">
    <property type="entry name" value="ADH_N"/>
    <property type="match status" value="1"/>
</dbReference>
<dbReference type="InterPro" id="IPR013149">
    <property type="entry name" value="ADH-like_C"/>
</dbReference>
<dbReference type="GO" id="GO:0016651">
    <property type="term" value="F:oxidoreductase activity, acting on NAD(P)H"/>
    <property type="evidence" value="ECO:0007669"/>
    <property type="project" value="TreeGrafter"/>
</dbReference>
<dbReference type="Pfam" id="PF00107">
    <property type="entry name" value="ADH_zinc_N"/>
    <property type="match status" value="1"/>
</dbReference>
<evidence type="ECO:0000313" key="6">
    <source>
        <dbReference type="Proteomes" id="UP001295684"/>
    </source>
</evidence>
<dbReference type="EMBL" id="CAMPGE010016169">
    <property type="protein sequence ID" value="CAI2374745.1"/>
    <property type="molecule type" value="Genomic_DNA"/>
</dbReference>
<dbReference type="GO" id="GO:0070402">
    <property type="term" value="F:NADPH binding"/>
    <property type="evidence" value="ECO:0007669"/>
    <property type="project" value="TreeGrafter"/>
</dbReference>
<evidence type="ECO:0000256" key="1">
    <source>
        <dbReference type="ARBA" id="ARBA00022857"/>
    </source>
</evidence>
<sequence>MEAGSDYASGTKFRAVVTDFKKPTIAELELREIQDDELLIKVHSTPVHFADQGYCRGLYGNKEDLPPPPSGVGFEGAGEIVKVGANIDSSLVGRKAAFTNSFTDEGYQGTFRQYIYLPHSRVIVYPEGCTTDYDVLSCAVANPLTICGFIDYCQKNGHTSVIHDAASGACGKLFLKACKKFGIKLINLVRKDEQVTMLNEMGADVTLNYSSEEFPGQLTEAINEHKPTAYFTALAGEVAAYVFGQMDRFTTLYIYGMLSMENISLEPKNILFKSQRVESFWLTVWLSSLTKEEVEKWNKTILDDISKDEGTFSTPIGKIFKLEEVLDAMRHARKSGSEGKTILRAQE</sequence>
<keyword evidence="1" id="KW-0521">NADP</keyword>
<organism evidence="5 6">
    <name type="scientific">Euplotes crassus</name>
    <dbReference type="NCBI Taxonomy" id="5936"/>
    <lineage>
        <taxon>Eukaryota</taxon>
        <taxon>Sar</taxon>
        <taxon>Alveolata</taxon>
        <taxon>Ciliophora</taxon>
        <taxon>Intramacronucleata</taxon>
        <taxon>Spirotrichea</taxon>
        <taxon>Hypotrichia</taxon>
        <taxon>Euplotida</taxon>
        <taxon>Euplotidae</taxon>
        <taxon>Moneuplotes</taxon>
    </lineage>
</organism>
<gene>
    <name evidence="5" type="ORF">ECRASSUSDP1_LOCUS16102</name>
</gene>
<proteinExistence type="predicted"/>
<evidence type="ECO:0000259" key="3">
    <source>
        <dbReference type="Pfam" id="PF00107"/>
    </source>
</evidence>
<dbReference type="Gene3D" id="3.90.180.10">
    <property type="entry name" value="Medium-chain alcohol dehydrogenases, catalytic domain"/>
    <property type="match status" value="1"/>
</dbReference>
<evidence type="ECO:0000313" key="5">
    <source>
        <dbReference type="EMBL" id="CAI2374745.1"/>
    </source>
</evidence>
<dbReference type="SUPFAM" id="SSF50129">
    <property type="entry name" value="GroES-like"/>
    <property type="match status" value="1"/>
</dbReference>
<evidence type="ECO:0000256" key="2">
    <source>
        <dbReference type="ARBA" id="ARBA00023002"/>
    </source>
</evidence>
<dbReference type="SUPFAM" id="SSF51735">
    <property type="entry name" value="NAD(P)-binding Rossmann-fold domains"/>
    <property type="match status" value="1"/>
</dbReference>
<evidence type="ECO:0000259" key="4">
    <source>
        <dbReference type="Pfam" id="PF08240"/>
    </source>
</evidence>
<protein>
    <recommendedName>
        <fullName evidence="7">Enoyl reductase (ER) domain-containing protein</fullName>
    </recommendedName>
</protein>
<dbReference type="AlphaFoldDB" id="A0AAD1XL75"/>
<evidence type="ECO:0008006" key="7">
    <source>
        <dbReference type="Google" id="ProtNLM"/>
    </source>
</evidence>
<feature type="domain" description="Alcohol dehydrogenase-like C-terminal" evidence="3">
    <location>
        <begin position="171"/>
        <end position="284"/>
    </location>
</feature>
<name>A0AAD1XL75_EUPCR</name>
<comment type="caution">
    <text evidence="5">The sequence shown here is derived from an EMBL/GenBank/DDBJ whole genome shotgun (WGS) entry which is preliminary data.</text>
</comment>
<accession>A0AAD1XL75</accession>
<feature type="domain" description="Alcohol dehydrogenase-like N-terminal" evidence="4">
    <location>
        <begin position="35"/>
        <end position="126"/>
    </location>
</feature>
<dbReference type="PANTHER" id="PTHR48106">
    <property type="entry name" value="QUINONE OXIDOREDUCTASE PIG3-RELATED"/>
    <property type="match status" value="1"/>
</dbReference>
<dbReference type="PANTHER" id="PTHR48106:SF18">
    <property type="entry name" value="QUINONE OXIDOREDUCTASE PIG3"/>
    <property type="match status" value="1"/>
</dbReference>
<dbReference type="InterPro" id="IPR013154">
    <property type="entry name" value="ADH-like_N"/>
</dbReference>